<keyword evidence="4 6" id="KW-0238">DNA-binding</keyword>
<keyword evidence="3 6" id="KW-0731">Sigma factor</keyword>
<evidence type="ECO:0000259" key="7">
    <source>
        <dbReference type="Pfam" id="PF04542"/>
    </source>
</evidence>
<evidence type="ECO:0000256" key="1">
    <source>
        <dbReference type="ARBA" id="ARBA00010641"/>
    </source>
</evidence>
<dbReference type="InterPro" id="IPR013249">
    <property type="entry name" value="RNA_pol_sigma70_r4_t2"/>
</dbReference>
<evidence type="ECO:0000313" key="9">
    <source>
        <dbReference type="EMBL" id="PRY45980.1"/>
    </source>
</evidence>
<dbReference type="InterPro" id="IPR036388">
    <property type="entry name" value="WH-like_DNA-bd_sf"/>
</dbReference>
<dbReference type="InterPro" id="IPR014284">
    <property type="entry name" value="RNA_pol_sigma-70_dom"/>
</dbReference>
<dbReference type="PROSITE" id="PS01063">
    <property type="entry name" value="SIGMA70_ECF"/>
    <property type="match status" value="1"/>
</dbReference>
<feature type="domain" description="RNA polymerase sigma factor 70 region 4 type 2" evidence="8">
    <location>
        <begin position="100"/>
        <end position="150"/>
    </location>
</feature>
<comment type="caution">
    <text evidence="9">The sequence shown here is derived from an EMBL/GenBank/DDBJ whole genome shotgun (WGS) entry which is preliminary data.</text>
</comment>
<dbReference type="InterPro" id="IPR039425">
    <property type="entry name" value="RNA_pol_sigma-70-like"/>
</dbReference>
<gene>
    <name evidence="9" type="ORF">CLV43_101244</name>
</gene>
<dbReference type="PANTHER" id="PTHR43133">
    <property type="entry name" value="RNA POLYMERASE ECF-TYPE SIGMA FACTO"/>
    <property type="match status" value="1"/>
</dbReference>
<dbReference type="GO" id="GO:0006352">
    <property type="term" value="P:DNA-templated transcription initiation"/>
    <property type="evidence" value="ECO:0007669"/>
    <property type="project" value="InterPro"/>
</dbReference>
<comment type="similarity">
    <text evidence="1 6">Belongs to the sigma-70 factor family. ECF subfamily.</text>
</comment>
<dbReference type="RefSeq" id="WP_106185081.1">
    <property type="nucleotide sequence ID" value="NZ_PVTF01000001.1"/>
</dbReference>
<dbReference type="PANTHER" id="PTHR43133:SF50">
    <property type="entry name" value="ECF RNA POLYMERASE SIGMA FACTOR SIGM"/>
    <property type="match status" value="1"/>
</dbReference>
<evidence type="ECO:0000256" key="2">
    <source>
        <dbReference type="ARBA" id="ARBA00023015"/>
    </source>
</evidence>
<dbReference type="InterPro" id="IPR014325">
    <property type="entry name" value="RNA_pol_sigma-E_actinobac"/>
</dbReference>
<dbReference type="NCBIfam" id="TIGR02983">
    <property type="entry name" value="SigE-fam_strep"/>
    <property type="match status" value="1"/>
</dbReference>
<evidence type="ECO:0000256" key="3">
    <source>
        <dbReference type="ARBA" id="ARBA00023082"/>
    </source>
</evidence>
<feature type="domain" description="RNA polymerase sigma-70 region 2" evidence="7">
    <location>
        <begin position="18"/>
        <end position="75"/>
    </location>
</feature>
<dbReference type="NCBIfam" id="TIGR02937">
    <property type="entry name" value="sigma70-ECF"/>
    <property type="match status" value="1"/>
</dbReference>
<dbReference type="Proteomes" id="UP000239494">
    <property type="component" value="Unassembled WGS sequence"/>
</dbReference>
<evidence type="ECO:0000256" key="5">
    <source>
        <dbReference type="ARBA" id="ARBA00023163"/>
    </source>
</evidence>
<dbReference type="Pfam" id="PF04542">
    <property type="entry name" value="Sigma70_r2"/>
    <property type="match status" value="1"/>
</dbReference>
<dbReference type="EMBL" id="PVTF01000001">
    <property type="protein sequence ID" value="PRY45980.1"/>
    <property type="molecule type" value="Genomic_DNA"/>
</dbReference>
<dbReference type="InterPro" id="IPR000838">
    <property type="entry name" value="RNA_pol_sigma70_ECF_CS"/>
</dbReference>
<dbReference type="Pfam" id="PF08281">
    <property type="entry name" value="Sigma70_r4_2"/>
    <property type="match status" value="1"/>
</dbReference>
<dbReference type="InterPro" id="IPR007627">
    <property type="entry name" value="RNA_pol_sigma70_r2"/>
</dbReference>
<organism evidence="9 10">
    <name type="scientific">Umezawaea tangerina</name>
    <dbReference type="NCBI Taxonomy" id="84725"/>
    <lineage>
        <taxon>Bacteria</taxon>
        <taxon>Bacillati</taxon>
        <taxon>Actinomycetota</taxon>
        <taxon>Actinomycetes</taxon>
        <taxon>Pseudonocardiales</taxon>
        <taxon>Pseudonocardiaceae</taxon>
        <taxon>Umezawaea</taxon>
    </lineage>
</organism>
<keyword evidence="5 6" id="KW-0804">Transcription</keyword>
<dbReference type="SUPFAM" id="SSF88946">
    <property type="entry name" value="Sigma2 domain of RNA polymerase sigma factors"/>
    <property type="match status" value="1"/>
</dbReference>
<proteinExistence type="inferred from homology"/>
<dbReference type="SUPFAM" id="SSF88659">
    <property type="entry name" value="Sigma3 and sigma4 domains of RNA polymerase sigma factors"/>
    <property type="match status" value="1"/>
</dbReference>
<dbReference type="OrthoDB" id="3678480at2"/>
<reference evidence="9 10" key="1">
    <citation type="submission" date="2018-03" db="EMBL/GenBank/DDBJ databases">
        <title>Genomic Encyclopedia of Archaeal and Bacterial Type Strains, Phase II (KMG-II): from individual species to whole genera.</title>
        <authorList>
            <person name="Goeker M."/>
        </authorList>
    </citation>
    <scope>NUCLEOTIDE SEQUENCE [LARGE SCALE GENOMIC DNA]</scope>
    <source>
        <strain evidence="9 10">DSM 44720</strain>
    </source>
</reference>
<dbReference type="CDD" id="cd06171">
    <property type="entry name" value="Sigma70_r4"/>
    <property type="match status" value="1"/>
</dbReference>
<name>A0A2T0TJT5_9PSEU</name>
<dbReference type="GO" id="GO:0006950">
    <property type="term" value="P:response to stress"/>
    <property type="evidence" value="ECO:0007669"/>
    <property type="project" value="UniProtKB-ARBA"/>
</dbReference>
<dbReference type="InterPro" id="IPR013325">
    <property type="entry name" value="RNA_pol_sigma_r2"/>
</dbReference>
<dbReference type="Gene3D" id="1.10.1740.10">
    <property type="match status" value="1"/>
</dbReference>
<protein>
    <recommendedName>
        <fullName evidence="6">RNA polymerase sigma factor</fullName>
    </recommendedName>
</protein>
<dbReference type="GO" id="GO:0016987">
    <property type="term" value="F:sigma factor activity"/>
    <property type="evidence" value="ECO:0007669"/>
    <property type="project" value="UniProtKB-KW"/>
</dbReference>
<dbReference type="AlphaFoldDB" id="A0A2T0TJT5"/>
<dbReference type="Gene3D" id="1.10.10.10">
    <property type="entry name" value="Winged helix-like DNA-binding domain superfamily/Winged helix DNA-binding domain"/>
    <property type="match status" value="1"/>
</dbReference>
<keyword evidence="2 6" id="KW-0805">Transcription regulation</keyword>
<evidence type="ECO:0000259" key="8">
    <source>
        <dbReference type="Pfam" id="PF08281"/>
    </source>
</evidence>
<evidence type="ECO:0000256" key="4">
    <source>
        <dbReference type="ARBA" id="ARBA00023125"/>
    </source>
</evidence>
<keyword evidence="10" id="KW-1185">Reference proteome</keyword>
<sequence length="163" mass="18434">MRRDDEFSQFFTGRFEQARRSAYALCGNWSEAEEIAQHAFVKVYAKWPRVRRDSADAYLQTVMTRIFLDARRRVRGRERSVAEPPDVVSHDPVAPERHGLVLALQQVPPRQRAALVLRFVLDLSVEQAARAMGCSTGTVKSQTARGLDALRAAYLTTDTAERA</sequence>
<evidence type="ECO:0000313" key="10">
    <source>
        <dbReference type="Proteomes" id="UP000239494"/>
    </source>
</evidence>
<evidence type="ECO:0000256" key="6">
    <source>
        <dbReference type="RuleBase" id="RU000716"/>
    </source>
</evidence>
<dbReference type="InterPro" id="IPR013324">
    <property type="entry name" value="RNA_pol_sigma_r3/r4-like"/>
</dbReference>
<accession>A0A2T0TJT5</accession>
<dbReference type="GO" id="GO:0003677">
    <property type="term" value="F:DNA binding"/>
    <property type="evidence" value="ECO:0007669"/>
    <property type="project" value="UniProtKB-KW"/>
</dbReference>